<organism evidence="2 3">
    <name type="scientific">Artemisia annua</name>
    <name type="common">Sweet wormwood</name>
    <dbReference type="NCBI Taxonomy" id="35608"/>
    <lineage>
        <taxon>Eukaryota</taxon>
        <taxon>Viridiplantae</taxon>
        <taxon>Streptophyta</taxon>
        <taxon>Embryophyta</taxon>
        <taxon>Tracheophyta</taxon>
        <taxon>Spermatophyta</taxon>
        <taxon>Magnoliopsida</taxon>
        <taxon>eudicotyledons</taxon>
        <taxon>Gunneridae</taxon>
        <taxon>Pentapetalae</taxon>
        <taxon>asterids</taxon>
        <taxon>campanulids</taxon>
        <taxon>Asterales</taxon>
        <taxon>Asteraceae</taxon>
        <taxon>Asteroideae</taxon>
        <taxon>Anthemideae</taxon>
        <taxon>Artemisiinae</taxon>
        <taxon>Artemisia</taxon>
    </lineage>
</organism>
<dbReference type="PANTHER" id="PTHR46503">
    <property type="entry name" value="INTER-ALPHA-TRYPSIN INHIBITOR HEAVY CHAIN-LIKE PROTEIN"/>
    <property type="match status" value="1"/>
</dbReference>
<keyword evidence="1" id="KW-0812">Transmembrane</keyword>
<protein>
    <submittedName>
        <fullName evidence="2">Uncharacterized protein</fullName>
    </submittedName>
</protein>
<dbReference type="PANTHER" id="PTHR46503:SF12">
    <property type="entry name" value="VWFA DOMAIN-CONTAINING PROTEIN"/>
    <property type="match status" value="1"/>
</dbReference>
<gene>
    <name evidence="2" type="ORF">CTI12_AA612030</name>
</gene>
<name>A0A2U1KEG6_ARTAN</name>
<evidence type="ECO:0000313" key="3">
    <source>
        <dbReference type="Proteomes" id="UP000245207"/>
    </source>
</evidence>
<proteinExistence type="predicted"/>
<feature type="transmembrane region" description="Helical" evidence="1">
    <location>
        <begin position="68"/>
        <end position="93"/>
    </location>
</feature>
<reference evidence="2 3" key="1">
    <citation type="journal article" date="2018" name="Mol. Plant">
        <title>The genome of Artemisia annua provides insight into the evolution of Asteraceae family and artemisinin biosynthesis.</title>
        <authorList>
            <person name="Shen Q."/>
            <person name="Zhang L."/>
            <person name="Liao Z."/>
            <person name="Wang S."/>
            <person name="Yan T."/>
            <person name="Shi P."/>
            <person name="Liu M."/>
            <person name="Fu X."/>
            <person name="Pan Q."/>
            <person name="Wang Y."/>
            <person name="Lv Z."/>
            <person name="Lu X."/>
            <person name="Zhang F."/>
            <person name="Jiang W."/>
            <person name="Ma Y."/>
            <person name="Chen M."/>
            <person name="Hao X."/>
            <person name="Li L."/>
            <person name="Tang Y."/>
            <person name="Lv G."/>
            <person name="Zhou Y."/>
            <person name="Sun X."/>
            <person name="Brodelius P.E."/>
            <person name="Rose J.K.C."/>
            <person name="Tang K."/>
        </authorList>
    </citation>
    <scope>NUCLEOTIDE SEQUENCE [LARGE SCALE GENOMIC DNA]</scope>
    <source>
        <strain evidence="3">cv. Huhao1</strain>
        <tissue evidence="2">Leaf</tissue>
    </source>
</reference>
<evidence type="ECO:0000256" key="1">
    <source>
        <dbReference type="SAM" id="Phobius"/>
    </source>
</evidence>
<dbReference type="EMBL" id="PKPP01020542">
    <property type="protein sequence ID" value="PWA35169.1"/>
    <property type="molecule type" value="Genomic_DNA"/>
</dbReference>
<dbReference type="AlphaFoldDB" id="A0A2U1KEG6"/>
<keyword evidence="1" id="KW-0472">Membrane</keyword>
<keyword evidence="1" id="KW-1133">Transmembrane helix</keyword>
<keyword evidence="3" id="KW-1185">Reference proteome</keyword>
<dbReference type="STRING" id="35608.A0A2U1KEG6"/>
<dbReference type="Proteomes" id="UP000245207">
    <property type="component" value="Unassembled WGS sequence"/>
</dbReference>
<sequence>MTNTLSSGSSASSFKMPDMHHPTGPMFYAIISDANIVDNPDIKSYQPHVHGRCNPPALIPLHMHGISMDLWVCGACIVLQLVRVVIVLLQFPLGEKKSSKMMNQKTVCLVNTCVGFGNLKATTSNQPPGMEDVNLNEAAKIVMKVASTCYGICGSCFDLC</sequence>
<evidence type="ECO:0000313" key="2">
    <source>
        <dbReference type="EMBL" id="PWA35169.1"/>
    </source>
</evidence>
<accession>A0A2U1KEG6</accession>
<comment type="caution">
    <text evidence="2">The sequence shown here is derived from an EMBL/GenBank/DDBJ whole genome shotgun (WGS) entry which is preliminary data.</text>
</comment>